<keyword evidence="3" id="KW-1185">Reference proteome</keyword>
<protein>
    <submittedName>
        <fullName evidence="2">2-polyprenyl-3-methyl-5-hydroxy-6-metoxy-1, 4-benzoquinol methylase</fullName>
    </submittedName>
</protein>
<evidence type="ECO:0000313" key="2">
    <source>
        <dbReference type="EMBL" id="MET3595073.1"/>
    </source>
</evidence>
<comment type="caution">
    <text evidence="2">The sequence shown here is derived from an EMBL/GenBank/DDBJ whole genome shotgun (WGS) entry which is preliminary data.</text>
</comment>
<evidence type="ECO:0000313" key="3">
    <source>
        <dbReference type="Proteomes" id="UP001549036"/>
    </source>
</evidence>
<feature type="domain" description="Methyltransferase" evidence="1">
    <location>
        <begin position="77"/>
        <end position="169"/>
    </location>
</feature>
<dbReference type="EMBL" id="JBEPLM010000009">
    <property type="protein sequence ID" value="MET3595073.1"/>
    <property type="molecule type" value="Genomic_DNA"/>
</dbReference>
<organism evidence="2 3">
    <name type="scientific">Mesorhizobium shonense</name>
    <dbReference type="NCBI Taxonomy" id="1209948"/>
    <lineage>
        <taxon>Bacteria</taxon>
        <taxon>Pseudomonadati</taxon>
        <taxon>Pseudomonadota</taxon>
        <taxon>Alphaproteobacteria</taxon>
        <taxon>Hyphomicrobiales</taxon>
        <taxon>Phyllobacteriaceae</taxon>
        <taxon>Mesorhizobium</taxon>
    </lineage>
</organism>
<accession>A0ABV2HWU9</accession>
<dbReference type="Gene3D" id="3.40.50.150">
    <property type="entry name" value="Vaccinia Virus protein VP39"/>
    <property type="match status" value="1"/>
</dbReference>
<dbReference type="PANTHER" id="PTHR43464">
    <property type="entry name" value="METHYLTRANSFERASE"/>
    <property type="match status" value="1"/>
</dbReference>
<reference evidence="2 3" key="1">
    <citation type="submission" date="2024-06" db="EMBL/GenBank/DDBJ databases">
        <title>Genomic Encyclopedia of Type Strains, Phase IV (KMG-IV): sequencing the most valuable type-strain genomes for metagenomic binning, comparative biology and taxonomic classification.</title>
        <authorList>
            <person name="Goeker M."/>
        </authorList>
    </citation>
    <scope>NUCLEOTIDE SEQUENCE [LARGE SCALE GENOMIC DNA]</scope>
    <source>
        <strain evidence="2 3">DSM 29846</strain>
    </source>
</reference>
<sequence>MNIPERESAPDQAARKRAKISHLGCDAGRLALFYREWASSYNRDVGGEKYYGPIAVAELAAVVQTAYLASERGAIRVLDAGCGTGLVGVQLARLGFQLIDGFDLTEEMAGEARRTGVYRNIQVNADLNIALPEYPNATYDITVCCGVFGLGQVRPEGLRELARVTRPNGFVIASTSRLYLEATSFEDEVRRLQQGGVVVPAQCLSDGRYIADEPANYWVFRIVP</sequence>
<dbReference type="InterPro" id="IPR029063">
    <property type="entry name" value="SAM-dependent_MTases_sf"/>
</dbReference>
<dbReference type="SUPFAM" id="SSF53335">
    <property type="entry name" value="S-adenosyl-L-methionine-dependent methyltransferases"/>
    <property type="match status" value="1"/>
</dbReference>
<dbReference type="CDD" id="cd02440">
    <property type="entry name" value="AdoMet_MTases"/>
    <property type="match status" value="1"/>
</dbReference>
<name>A0ABV2HWU9_9HYPH</name>
<keyword evidence="2" id="KW-0489">Methyltransferase</keyword>
<dbReference type="RefSeq" id="WP_354416360.1">
    <property type="nucleotide sequence ID" value="NZ_JBEPLM010000009.1"/>
</dbReference>
<keyword evidence="2" id="KW-0808">Transferase</keyword>
<proteinExistence type="predicted"/>
<dbReference type="GO" id="GO:0032259">
    <property type="term" value="P:methylation"/>
    <property type="evidence" value="ECO:0007669"/>
    <property type="project" value="UniProtKB-KW"/>
</dbReference>
<dbReference type="InterPro" id="IPR041698">
    <property type="entry name" value="Methyltransf_25"/>
</dbReference>
<dbReference type="GO" id="GO:0008168">
    <property type="term" value="F:methyltransferase activity"/>
    <property type="evidence" value="ECO:0007669"/>
    <property type="project" value="UniProtKB-KW"/>
</dbReference>
<evidence type="ECO:0000259" key="1">
    <source>
        <dbReference type="Pfam" id="PF13649"/>
    </source>
</evidence>
<dbReference type="PANTHER" id="PTHR43464:SF23">
    <property type="entry name" value="JUVENILE HORMONE ACID O-METHYLTRANSFERASE"/>
    <property type="match status" value="1"/>
</dbReference>
<dbReference type="Proteomes" id="UP001549036">
    <property type="component" value="Unassembled WGS sequence"/>
</dbReference>
<dbReference type="Pfam" id="PF13649">
    <property type="entry name" value="Methyltransf_25"/>
    <property type="match status" value="1"/>
</dbReference>
<gene>
    <name evidence="2" type="ORF">ABID26_004485</name>
</gene>